<dbReference type="PaxDb" id="8022-A0A061A5G1"/>
<dbReference type="InterPro" id="IPR015526">
    <property type="entry name" value="Frizzled/SFRP"/>
</dbReference>
<dbReference type="GO" id="GO:0060070">
    <property type="term" value="P:canonical Wnt signaling pathway"/>
    <property type="evidence" value="ECO:0007669"/>
    <property type="project" value="TreeGrafter"/>
</dbReference>
<dbReference type="Gene3D" id="1.10.2000.10">
    <property type="entry name" value="Frizzled cysteine-rich domain"/>
    <property type="match status" value="1"/>
</dbReference>
<sequence length="240" mass="27139">MEGSPLKILISLWCPLMIAAYSVELGTYDLERGRPAKCEPIVIPMCQGIGYNMTRMPNFMDHENQKEAAIKLNEFAPLVDYGCDVHLRFFLCSLYAPMCTDKVSTSIPACRPMCEQARQKCSPIMEKFHYAWPDSLDCSRLPTKNDPNALCMEAPENDTKTDIKKGEDMPFVPPRPRQPGSSNGRSMGSLGSCENPEKFHYSQSCAPRCSSAVDVFWSRRDKDFAFIWMTVWSTLCFVST</sequence>
<name>A0A061A5G1_ONCMY</name>
<keyword evidence="1" id="KW-0217">Developmental protein</keyword>
<evidence type="ECO:0000313" key="7">
    <source>
        <dbReference type="EMBL" id="CDR18073.1"/>
    </source>
</evidence>
<feature type="non-terminal residue" evidence="7">
    <location>
        <position position="240"/>
    </location>
</feature>
<evidence type="ECO:0000256" key="2">
    <source>
        <dbReference type="ARBA" id="ARBA00023157"/>
    </source>
</evidence>
<evidence type="ECO:0000256" key="4">
    <source>
        <dbReference type="SAM" id="MobiDB-lite"/>
    </source>
</evidence>
<feature type="region of interest" description="Disordered" evidence="4">
    <location>
        <begin position="162"/>
        <end position="189"/>
    </location>
</feature>
<accession>A0A061A5G1</accession>
<feature type="chain" id="PRO_5001597632" description="FZ domain-containing protein" evidence="5">
    <location>
        <begin position="21"/>
        <end position="240"/>
    </location>
</feature>
<dbReference type="Pfam" id="PF01392">
    <property type="entry name" value="Fz"/>
    <property type="match status" value="1"/>
</dbReference>
<feature type="disulfide bond" evidence="3">
    <location>
        <begin position="38"/>
        <end position="99"/>
    </location>
</feature>
<dbReference type="InterPro" id="IPR020067">
    <property type="entry name" value="Frizzled_dom"/>
</dbReference>
<dbReference type="SUPFAM" id="SSF63501">
    <property type="entry name" value="Frizzled cysteine-rich domain"/>
    <property type="match status" value="1"/>
</dbReference>
<feature type="signal peptide" evidence="5">
    <location>
        <begin position="1"/>
        <end position="20"/>
    </location>
</feature>
<evidence type="ECO:0000259" key="6">
    <source>
        <dbReference type="PROSITE" id="PS50038"/>
    </source>
</evidence>
<dbReference type="GO" id="GO:0005615">
    <property type="term" value="C:extracellular space"/>
    <property type="evidence" value="ECO:0007669"/>
    <property type="project" value="TreeGrafter"/>
</dbReference>
<evidence type="ECO:0000256" key="5">
    <source>
        <dbReference type="SAM" id="SignalP"/>
    </source>
</evidence>
<dbReference type="Gene3D" id="1.20.1070.10">
    <property type="entry name" value="Rhodopsin 7-helix transmembrane proteins"/>
    <property type="match status" value="1"/>
</dbReference>
<dbReference type="SMART" id="SM00063">
    <property type="entry name" value="FRI"/>
    <property type="match status" value="1"/>
</dbReference>
<dbReference type="PANTHER" id="PTHR11309">
    <property type="entry name" value="FRIZZLED"/>
    <property type="match status" value="1"/>
</dbReference>
<dbReference type="Proteomes" id="UP000193380">
    <property type="component" value="Unassembled WGS sequence"/>
</dbReference>
<dbReference type="EMBL" id="FR974795">
    <property type="protein sequence ID" value="CDR18073.1"/>
    <property type="molecule type" value="Genomic_DNA"/>
</dbReference>
<proteinExistence type="predicted"/>
<keyword evidence="2 3" id="KW-1015">Disulfide bond</keyword>
<dbReference type="PANTHER" id="PTHR11309:SF79">
    <property type="entry name" value="FRIZZLED-9"/>
    <property type="match status" value="1"/>
</dbReference>
<feature type="disulfide bond" evidence="3">
    <location>
        <begin position="114"/>
        <end position="138"/>
    </location>
</feature>
<gene>
    <name evidence="7" type="ORF">GSONMT00010512001</name>
</gene>
<organism evidence="7 8">
    <name type="scientific">Oncorhynchus mykiss</name>
    <name type="common">Rainbow trout</name>
    <name type="synonym">Salmo gairdneri</name>
    <dbReference type="NCBI Taxonomy" id="8022"/>
    <lineage>
        <taxon>Eukaryota</taxon>
        <taxon>Metazoa</taxon>
        <taxon>Chordata</taxon>
        <taxon>Craniata</taxon>
        <taxon>Vertebrata</taxon>
        <taxon>Euteleostomi</taxon>
        <taxon>Actinopterygii</taxon>
        <taxon>Neopterygii</taxon>
        <taxon>Teleostei</taxon>
        <taxon>Protacanthopterygii</taxon>
        <taxon>Salmoniformes</taxon>
        <taxon>Salmonidae</taxon>
        <taxon>Salmoninae</taxon>
        <taxon>Oncorhynchus</taxon>
    </lineage>
</organism>
<feature type="disulfide bond" evidence="3">
    <location>
        <begin position="46"/>
        <end position="92"/>
    </location>
</feature>
<feature type="disulfide bond" evidence="3">
    <location>
        <begin position="83"/>
        <end position="121"/>
    </location>
</feature>
<feature type="domain" description="FZ" evidence="6">
    <location>
        <begin position="33"/>
        <end position="154"/>
    </location>
</feature>
<evidence type="ECO:0000256" key="1">
    <source>
        <dbReference type="ARBA" id="ARBA00022473"/>
    </source>
</evidence>
<evidence type="ECO:0000256" key="3">
    <source>
        <dbReference type="PROSITE-ProRule" id="PRU00090"/>
    </source>
</evidence>
<evidence type="ECO:0000313" key="8">
    <source>
        <dbReference type="Proteomes" id="UP000193380"/>
    </source>
</evidence>
<dbReference type="PROSITE" id="PS50038">
    <property type="entry name" value="FZ"/>
    <property type="match status" value="1"/>
</dbReference>
<dbReference type="FunFam" id="1.10.2000.10:FF:000007">
    <property type="entry name" value="Frizzled class receptor 10"/>
    <property type="match status" value="1"/>
</dbReference>
<keyword evidence="5" id="KW-0732">Signal</keyword>
<dbReference type="STRING" id="8022.A0A061A5G1"/>
<dbReference type="GO" id="GO:0035567">
    <property type="term" value="P:non-canonical Wnt signaling pathway"/>
    <property type="evidence" value="ECO:0007669"/>
    <property type="project" value="TreeGrafter"/>
</dbReference>
<dbReference type="InterPro" id="IPR036790">
    <property type="entry name" value="Frizzled_dom_sf"/>
</dbReference>
<protein>
    <recommendedName>
        <fullName evidence="6">FZ domain-containing protein</fullName>
    </recommendedName>
</protein>
<dbReference type="GO" id="GO:0017147">
    <property type="term" value="F:Wnt-protein binding"/>
    <property type="evidence" value="ECO:0007669"/>
    <property type="project" value="TreeGrafter"/>
</dbReference>
<reference evidence="7" key="2">
    <citation type="submission" date="2014-03" db="EMBL/GenBank/DDBJ databases">
        <authorList>
            <person name="Genoscope - CEA"/>
        </authorList>
    </citation>
    <scope>NUCLEOTIDE SEQUENCE</scope>
</reference>
<feature type="disulfide bond" evidence="3">
    <location>
        <begin position="110"/>
        <end position="151"/>
    </location>
</feature>
<reference evidence="7" key="1">
    <citation type="journal article" date="2014" name="Nat. Commun.">
        <title>The rainbow trout genome provides novel insights into evolution after whole-genome duplication in vertebrates.</title>
        <authorList>
            <person name="Berthelot C."/>
            <person name="Brunet F."/>
            <person name="Chalopin D."/>
            <person name="Juanchich A."/>
            <person name="Bernard M."/>
            <person name="Noel B."/>
            <person name="Bento P."/>
            <person name="Da Silva C."/>
            <person name="Labadie K."/>
            <person name="Alberti A."/>
            <person name="Aury J.M."/>
            <person name="Louis A."/>
            <person name="Dehais P."/>
            <person name="Bardou P."/>
            <person name="Montfort J."/>
            <person name="Klopp C."/>
            <person name="Cabau C."/>
            <person name="Gaspin C."/>
            <person name="Thorgaard G.H."/>
            <person name="Boussaha M."/>
            <person name="Quillet E."/>
            <person name="Guyomard R."/>
            <person name="Galiana D."/>
            <person name="Bobe J."/>
            <person name="Volff J.N."/>
            <person name="Genet C."/>
            <person name="Wincker P."/>
            <person name="Jaillon O."/>
            <person name="Roest Crollius H."/>
            <person name="Guiguen Y."/>
        </authorList>
    </citation>
    <scope>NUCLEOTIDE SEQUENCE [LARGE SCALE GENOMIC DNA]</scope>
</reference>
<dbReference type="AlphaFoldDB" id="A0A061A5G1"/>